<evidence type="ECO:0000313" key="3">
    <source>
        <dbReference type="EMBL" id="GJC79910.1"/>
    </source>
</evidence>
<comment type="caution">
    <text evidence="3">The sequence shown here is derived from an EMBL/GenBank/DDBJ whole genome shotgun (WGS) entry which is preliminary data.</text>
</comment>
<organism evidence="3 4">
    <name type="scientific">Colletotrichum liriopes</name>
    <dbReference type="NCBI Taxonomy" id="708192"/>
    <lineage>
        <taxon>Eukaryota</taxon>
        <taxon>Fungi</taxon>
        <taxon>Dikarya</taxon>
        <taxon>Ascomycota</taxon>
        <taxon>Pezizomycotina</taxon>
        <taxon>Sordariomycetes</taxon>
        <taxon>Hypocreomycetidae</taxon>
        <taxon>Glomerellales</taxon>
        <taxon>Glomerellaceae</taxon>
        <taxon>Colletotrichum</taxon>
        <taxon>Colletotrichum spaethianum species complex</taxon>
    </lineage>
</organism>
<keyword evidence="4" id="KW-1185">Reference proteome</keyword>
<feature type="domain" description="DUF6546" evidence="2">
    <location>
        <begin position="332"/>
        <end position="492"/>
    </location>
</feature>
<dbReference type="AlphaFoldDB" id="A0AA37GFD8"/>
<accession>A0AA37GFD8</accession>
<sequence>MDSVVAASYMDASGDTPLQPPSTELDPPESLQVLKAPKPSLEWNDMPAELRLMFLENIAQITRVHPPPEKGSLPTVCSEWRDFFEKRNFESVTVEDLDDIVNLNLIVNGRREGLVKRVVLFVVLQPYDCRRCDQAESDDEKDWNNSTFGRTLLLLLEILSTWALLDEGQENGGLTLMIGAASVSDVQHNYTKLEDIECDPAIRETQHLRHYQSRLFSHEGFKKRTLGSLLDFDTGFGEMIFQGPTNDKNQIKIPQVRAVRRLLMDRRYFRSLSAQALELILRRLPCLAEIKYVYWCGVDREEQSLRDLANLALLKTFPSTVTEILLLEIYDTELHEHSRKANDEAVAAAAVEATRRLSYFDGSNALDAAHFFKDFYPGLPRQPVLPEPWTTLRFLALTSRSTMKHDVSPLLANRLLVAAANAALHMPELQVMELWISWRLRGTFVFRYAVLENATVVETGAAWPFDLQQEARDAWERVAFANTRHRLSEKTIGSADLTVGNKLTKTIRLLRF</sequence>
<proteinExistence type="predicted"/>
<protein>
    <recommendedName>
        <fullName evidence="2">DUF6546 domain-containing protein</fullName>
    </recommendedName>
</protein>
<dbReference type="Proteomes" id="UP001055172">
    <property type="component" value="Unassembled WGS sequence"/>
</dbReference>
<evidence type="ECO:0000259" key="2">
    <source>
        <dbReference type="Pfam" id="PF20183"/>
    </source>
</evidence>
<feature type="region of interest" description="Disordered" evidence="1">
    <location>
        <begin position="1"/>
        <end position="28"/>
    </location>
</feature>
<name>A0AA37GFD8_9PEZI</name>
<evidence type="ECO:0000256" key="1">
    <source>
        <dbReference type="SAM" id="MobiDB-lite"/>
    </source>
</evidence>
<gene>
    <name evidence="3" type="ORF">ColLi_02748</name>
</gene>
<dbReference type="Pfam" id="PF20183">
    <property type="entry name" value="DUF6546"/>
    <property type="match status" value="1"/>
</dbReference>
<dbReference type="EMBL" id="BPPX01000004">
    <property type="protein sequence ID" value="GJC79910.1"/>
    <property type="molecule type" value="Genomic_DNA"/>
</dbReference>
<reference evidence="3 4" key="1">
    <citation type="submission" date="2021-07" db="EMBL/GenBank/DDBJ databases">
        <title>Genome data of Colletotrichum spaethianum.</title>
        <authorList>
            <person name="Utami Y.D."/>
            <person name="Hiruma K."/>
        </authorList>
    </citation>
    <scope>NUCLEOTIDE SEQUENCE [LARGE SCALE GENOMIC DNA]</scope>
    <source>
        <strain evidence="3 4">MAFF 242679</strain>
    </source>
</reference>
<evidence type="ECO:0000313" key="4">
    <source>
        <dbReference type="Proteomes" id="UP001055172"/>
    </source>
</evidence>
<dbReference type="InterPro" id="IPR046676">
    <property type="entry name" value="DUF6546"/>
</dbReference>